<dbReference type="EMBL" id="RQXS01000096">
    <property type="protein sequence ID" value="RZN55173.1"/>
    <property type="molecule type" value="Genomic_DNA"/>
</dbReference>
<dbReference type="EMBL" id="RQXS01000138">
    <property type="protein sequence ID" value="RZN53081.1"/>
    <property type="molecule type" value="Genomic_DNA"/>
</dbReference>
<evidence type="ECO:0000313" key="4">
    <source>
        <dbReference type="EMBL" id="RZN57141.1"/>
    </source>
</evidence>
<reference evidence="6 7" key="1">
    <citation type="submission" date="2018-11" db="EMBL/GenBank/DDBJ databases">
        <title>Sequencing Av. paragallinarum serogroups.</title>
        <authorList>
            <person name="Hellmuth J.E."/>
            <person name="Boucher C.E."/>
            <person name="Cason E.D."/>
        </authorList>
    </citation>
    <scope>NUCLEOTIDE SEQUENCE [LARGE SCALE GENOMIC DNA]</scope>
    <source>
        <strain evidence="6 7">SA-3</strain>
    </source>
</reference>
<gene>
    <name evidence="6" type="ORF">EIG79_08765</name>
    <name evidence="5" type="ORF">EIG79_09260</name>
    <name evidence="4" type="ORF">EIG79_09400</name>
    <name evidence="3" type="ORF">EIG79_11595</name>
    <name evidence="2" type="ORF">EIG79_12275</name>
    <name evidence="1" type="ORF">EIG79_12515</name>
</gene>
<dbReference type="EMBL" id="RQXS01000045">
    <property type="protein sequence ID" value="RZN57623.1"/>
    <property type="molecule type" value="Genomic_DNA"/>
</dbReference>
<dbReference type="EMBL" id="RQXS01000120">
    <property type="protein sequence ID" value="RZN53996.1"/>
    <property type="molecule type" value="Genomic_DNA"/>
</dbReference>
<evidence type="ECO:0000313" key="2">
    <source>
        <dbReference type="EMBL" id="RZN53996.1"/>
    </source>
</evidence>
<proteinExistence type="predicted"/>
<accession>A0A8B3T775</accession>
<name>A0A8B3T775_AVIPA</name>
<organism evidence="6 7">
    <name type="scientific">Avibacterium paragallinarum</name>
    <name type="common">Haemophilus gallinarum</name>
    <dbReference type="NCBI Taxonomy" id="728"/>
    <lineage>
        <taxon>Bacteria</taxon>
        <taxon>Pseudomonadati</taxon>
        <taxon>Pseudomonadota</taxon>
        <taxon>Gammaproteobacteria</taxon>
        <taxon>Pasteurellales</taxon>
        <taxon>Pasteurellaceae</taxon>
        <taxon>Avibacterium</taxon>
    </lineage>
</organism>
<protein>
    <submittedName>
        <fullName evidence="6">IS1595 family transposase</fullName>
    </submittedName>
</protein>
<evidence type="ECO:0000313" key="5">
    <source>
        <dbReference type="EMBL" id="RZN57317.1"/>
    </source>
</evidence>
<dbReference type="AlphaFoldDB" id="A0A8B3T775"/>
<sequence>MKITYCKLKKSIQKKLLEFFVAEVT</sequence>
<dbReference type="EMBL" id="RQXS01000053">
    <property type="protein sequence ID" value="RZN57141.1"/>
    <property type="molecule type" value="Genomic_DNA"/>
</dbReference>
<dbReference type="EMBL" id="RQXS01000050">
    <property type="protein sequence ID" value="RZN57317.1"/>
    <property type="molecule type" value="Genomic_DNA"/>
</dbReference>
<dbReference type="Proteomes" id="UP000294229">
    <property type="component" value="Unassembled WGS sequence"/>
</dbReference>
<evidence type="ECO:0000313" key="1">
    <source>
        <dbReference type="EMBL" id="RZN53081.1"/>
    </source>
</evidence>
<evidence type="ECO:0000313" key="6">
    <source>
        <dbReference type="EMBL" id="RZN57623.1"/>
    </source>
</evidence>
<evidence type="ECO:0000313" key="3">
    <source>
        <dbReference type="EMBL" id="RZN55173.1"/>
    </source>
</evidence>
<evidence type="ECO:0000313" key="7">
    <source>
        <dbReference type="Proteomes" id="UP000294229"/>
    </source>
</evidence>
<feature type="non-terminal residue" evidence="6">
    <location>
        <position position="25"/>
    </location>
</feature>
<comment type="caution">
    <text evidence="6">The sequence shown here is derived from an EMBL/GenBank/DDBJ whole genome shotgun (WGS) entry which is preliminary data.</text>
</comment>